<keyword evidence="2" id="KW-0288">FMN</keyword>
<gene>
    <name evidence="4" type="ORF">GCM10007874_12170</name>
</gene>
<dbReference type="SUPFAM" id="SSF51412">
    <property type="entry name" value="Inosine monophosphate dehydrogenase (IMPDH)"/>
    <property type="match status" value="1"/>
</dbReference>
<keyword evidence="1" id="KW-0285">Flavoprotein</keyword>
<keyword evidence="5" id="KW-1185">Reference proteome</keyword>
<evidence type="ECO:0000313" key="5">
    <source>
        <dbReference type="Proteomes" id="UP001156882"/>
    </source>
</evidence>
<dbReference type="Proteomes" id="UP001156882">
    <property type="component" value="Unassembled WGS sequence"/>
</dbReference>
<dbReference type="PANTHER" id="PTHR32332">
    <property type="entry name" value="2-NITROPROPANE DIOXYGENASE"/>
    <property type="match status" value="1"/>
</dbReference>
<dbReference type="InterPro" id="IPR004136">
    <property type="entry name" value="NMO"/>
</dbReference>
<name>A0ABQ6CIZ3_9HYPH</name>
<reference evidence="5" key="1">
    <citation type="journal article" date="2019" name="Int. J. Syst. Evol. Microbiol.">
        <title>The Global Catalogue of Microorganisms (GCM) 10K type strain sequencing project: providing services to taxonomists for standard genome sequencing and annotation.</title>
        <authorList>
            <consortium name="The Broad Institute Genomics Platform"/>
            <consortium name="The Broad Institute Genome Sequencing Center for Infectious Disease"/>
            <person name="Wu L."/>
            <person name="Ma J."/>
        </authorList>
    </citation>
    <scope>NUCLEOTIDE SEQUENCE [LARGE SCALE GENOMIC DNA]</scope>
    <source>
        <strain evidence="5">NBRC 101365</strain>
    </source>
</reference>
<keyword evidence="4" id="KW-0223">Dioxygenase</keyword>
<evidence type="ECO:0000256" key="2">
    <source>
        <dbReference type="ARBA" id="ARBA00022643"/>
    </source>
</evidence>
<dbReference type="CDD" id="cd04730">
    <property type="entry name" value="NPD_like"/>
    <property type="match status" value="1"/>
</dbReference>
<dbReference type="EMBL" id="BSPC01000009">
    <property type="protein sequence ID" value="GLS18201.1"/>
    <property type="molecule type" value="Genomic_DNA"/>
</dbReference>
<evidence type="ECO:0000256" key="1">
    <source>
        <dbReference type="ARBA" id="ARBA00022630"/>
    </source>
</evidence>
<dbReference type="InterPro" id="IPR013785">
    <property type="entry name" value="Aldolase_TIM"/>
</dbReference>
<accession>A0ABQ6CIZ3</accession>
<dbReference type="Gene3D" id="3.20.20.70">
    <property type="entry name" value="Aldolase class I"/>
    <property type="match status" value="1"/>
</dbReference>
<comment type="caution">
    <text evidence="4">The sequence shown here is derived from an EMBL/GenBank/DDBJ whole genome shotgun (WGS) entry which is preliminary data.</text>
</comment>
<dbReference type="Pfam" id="PF03060">
    <property type="entry name" value="NMO"/>
    <property type="match status" value="2"/>
</dbReference>
<evidence type="ECO:0000313" key="4">
    <source>
        <dbReference type="EMBL" id="GLS18201.1"/>
    </source>
</evidence>
<evidence type="ECO:0000256" key="3">
    <source>
        <dbReference type="ARBA" id="ARBA00023002"/>
    </source>
</evidence>
<proteinExistence type="predicted"/>
<sequence length="329" mass="34921">MLATRLTSLLGIELPIIQGPIGPTADPTLATAVCKAGALGTLAARAANPDELRTEIQQVRKDTSRPFGVGFITHLLGPKPRHFEIALEERVPVVLLSFGDPSPLIPIARSSGAKVVCQVQSFDLARRAVDAGADVICVQGNEAGGHTGRENLLPFLIQAVTAFPHAPILASGGITCHRSLAAVLAAGAEGAWLGTAFLACKEAVKAKPATREAVLASNGRDTVFSPATDYVIYQGQSKPGWPAGVAARQRPNEITEQWKGREEELLKDRAALDAYYQRMSNGDPAVANLFYGQGAGAISELKSAHDIINDMVSGAVKRLRCVSRRFDQE</sequence>
<protein>
    <submittedName>
        <fullName evidence="4">2-nitropropane dioxygenase</fullName>
    </submittedName>
</protein>
<organism evidence="4 5">
    <name type="scientific">Labrys miyagiensis</name>
    <dbReference type="NCBI Taxonomy" id="346912"/>
    <lineage>
        <taxon>Bacteria</taxon>
        <taxon>Pseudomonadati</taxon>
        <taxon>Pseudomonadota</taxon>
        <taxon>Alphaproteobacteria</taxon>
        <taxon>Hyphomicrobiales</taxon>
        <taxon>Xanthobacteraceae</taxon>
        <taxon>Labrys</taxon>
    </lineage>
</organism>
<dbReference type="GO" id="GO:0051213">
    <property type="term" value="F:dioxygenase activity"/>
    <property type="evidence" value="ECO:0007669"/>
    <property type="project" value="UniProtKB-KW"/>
</dbReference>
<keyword evidence="3" id="KW-0560">Oxidoreductase</keyword>